<keyword evidence="1" id="KW-0645">Protease</keyword>
<proteinExistence type="predicted"/>
<accession>A0A160DGV4</accession>
<reference evidence="2" key="1">
    <citation type="submission" date="2016-03" db="EMBL/GenBank/DDBJ databases">
        <authorList>
            <person name="Ploux O."/>
        </authorList>
    </citation>
    <scope>NUCLEOTIDE SEQUENCE [LARGE SCALE GENOMIC DNA]</scope>
</reference>
<name>A0A160DGV4_9CAUD</name>
<evidence type="ECO:0000313" key="1">
    <source>
        <dbReference type="EMBL" id="ANA87360.1"/>
    </source>
</evidence>
<dbReference type="EMBL" id="KU998253">
    <property type="protein sequence ID" value="ANA87360.1"/>
    <property type="molecule type" value="Genomic_DNA"/>
</dbReference>
<protein>
    <submittedName>
        <fullName evidence="1">Capsid maturation protease</fullName>
    </submittedName>
</protein>
<evidence type="ECO:0000313" key="2">
    <source>
        <dbReference type="Proteomes" id="UP000204112"/>
    </source>
</evidence>
<organism evidence="1 2">
    <name type="scientific">Gordonia phage Orchid</name>
    <dbReference type="NCBI Taxonomy" id="1838075"/>
    <lineage>
        <taxon>Viruses</taxon>
        <taxon>Duplodnaviria</taxon>
        <taxon>Heunggongvirae</taxon>
        <taxon>Uroviricota</taxon>
        <taxon>Caudoviricetes</taxon>
        <taxon>Orchidvirus</taxon>
        <taxon>Orchidvirus orchid</taxon>
    </lineage>
</organism>
<dbReference type="Proteomes" id="UP000204112">
    <property type="component" value="Segment"/>
</dbReference>
<dbReference type="OrthoDB" id="5344at10239"/>
<gene>
    <name evidence="1" type="primary">13</name>
    <name evidence="1" type="ORF">PBI_ORCHID_13</name>
</gene>
<dbReference type="GO" id="GO:0008233">
    <property type="term" value="F:peptidase activity"/>
    <property type="evidence" value="ECO:0007669"/>
    <property type="project" value="UniProtKB-KW"/>
</dbReference>
<dbReference type="GeneID" id="28800356"/>
<dbReference type="KEGG" id="vg:28800356"/>
<dbReference type="GO" id="GO:0006508">
    <property type="term" value="P:proteolysis"/>
    <property type="evidence" value="ECO:0007669"/>
    <property type="project" value="UniProtKB-KW"/>
</dbReference>
<keyword evidence="2" id="KW-1185">Reference proteome</keyword>
<sequence length="391" mass="43378">MTLTLDASIAGQFFADSEVTGVNIANFEHGQNNGHDYLRVKDFPIFRSGSFEDSMGELTTFDQFLVETIVRNFDYLKDSKVFERPVVRAGHPNTFNNGRMESVIGYIEDIRTENREAPHDHNTYTYVISDLIILDKDAIAKIESGLYLNRSAEIGPYKDNTGAMVGPVMLGVAYVDIPAIEGLDAYEKVEGLEGFFFSKKPETKDKDMSGSSMPNLFTFKIGGNDTQDFSRVQGYITDLESQKATVDAQFAQAQAELTAKDTEISALKEFKDSASKNARADYVNKLVEDKKILASSKDDTLALFGMYTDDQFEAAKKVYDKMAPQALLNNYGNQAPGEQTTPGGGDETKNKVLEYNKGIIASLQRIRKPAEVIKKTPAYQTVIAIDPNFSL</sequence>
<keyword evidence="1" id="KW-0378">Hydrolase</keyword>
<dbReference type="RefSeq" id="YP_009274240.1">
    <property type="nucleotide sequence ID" value="NC_030915.1"/>
</dbReference>